<dbReference type="PANTHER" id="PTHR42997">
    <property type="entry name" value="HIT FAMILY HYDROLASE"/>
    <property type="match status" value="1"/>
</dbReference>
<dbReference type="GO" id="GO:0003824">
    <property type="term" value="F:catalytic activity"/>
    <property type="evidence" value="ECO:0007669"/>
    <property type="project" value="InterPro"/>
</dbReference>
<dbReference type="PROSITE" id="PS00892">
    <property type="entry name" value="HIT_1"/>
    <property type="match status" value="1"/>
</dbReference>
<dbReference type="EMBL" id="CAFBOG010000065">
    <property type="protein sequence ID" value="CAB4978155.1"/>
    <property type="molecule type" value="Genomic_DNA"/>
</dbReference>
<dbReference type="InterPro" id="IPR019808">
    <property type="entry name" value="Histidine_triad_CS"/>
</dbReference>
<evidence type="ECO:0000313" key="2">
    <source>
        <dbReference type="EMBL" id="CAB4978155.1"/>
    </source>
</evidence>
<feature type="domain" description="HIT" evidence="1">
    <location>
        <begin position="19"/>
        <end position="127"/>
    </location>
</feature>
<dbReference type="PANTHER" id="PTHR42997:SF1">
    <property type="entry name" value="AP-4-A PHOSPHORYLASE"/>
    <property type="match status" value="1"/>
</dbReference>
<name>A0A6J7MEE9_9ZZZZ</name>
<gene>
    <name evidence="2" type="ORF">UFOPK3914_00869</name>
</gene>
<protein>
    <submittedName>
        <fullName evidence="2">Unannotated protein</fullName>
    </submittedName>
</protein>
<dbReference type="InterPro" id="IPR036265">
    <property type="entry name" value="HIT-like_sf"/>
</dbReference>
<proteinExistence type="predicted"/>
<accession>A0A6J7MEE9</accession>
<dbReference type="Pfam" id="PF01230">
    <property type="entry name" value="HIT"/>
    <property type="match status" value="1"/>
</dbReference>
<dbReference type="InterPro" id="IPR011146">
    <property type="entry name" value="HIT-like"/>
</dbReference>
<dbReference type="SUPFAM" id="SSF54197">
    <property type="entry name" value="HIT-like"/>
    <property type="match status" value="1"/>
</dbReference>
<reference evidence="2" key="1">
    <citation type="submission" date="2020-05" db="EMBL/GenBank/DDBJ databases">
        <authorList>
            <person name="Chiriac C."/>
            <person name="Salcher M."/>
            <person name="Ghai R."/>
            <person name="Kavagutti S V."/>
        </authorList>
    </citation>
    <scope>NUCLEOTIDE SEQUENCE</scope>
</reference>
<dbReference type="InterPro" id="IPR052908">
    <property type="entry name" value="AP-4-A_phosphorylase"/>
</dbReference>
<dbReference type="AlphaFoldDB" id="A0A6J7MEE9"/>
<dbReference type="Gene3D" id="3.30.428.10">
    <property type="entry name" value="HIT-like"/>
    <property type="match status" value="1"/>
</dbReference>
<organism evidence="2">
    <name type="scientific">freshwater metagenome</name>
    <dbReference type="NCBI Taxonomy" id="449393"/>
    <lineage>
        <taxon>unclassified sequences</taxon>
        <taxon>metagenomes</taxon>
        <taxon>ecological metagenomes</taxon>
    </lineage>
</organism>
<sequence>MFTIKELGVDLAHYAAAMVLPPSTFSQIPQTEWIASNDVGFAIFDRFPVTEGHTLIISHRVIPTWWDATSSEQAGLMELATQVKVIIDDRFSPDGYNLGFNAGAAAGQTIDHLHIHLIPRRTGDVADPRGGVRYVIPERGNYLIEPTE</sequence>
<evidence type="ECO:0000259" key="1">
    <source>
        <dbReference type="PROSITE" id="PS51084"/>
    </source>
</evidence>
<dbReference type="PROSITE" id="PS51084">
    <property type="entry name" value="HIT_2"/>
    <property type="match status" value="1"/>
</dbReference>